<organism evidence="1">
    <name type="scientific">Arundo donax</name>
    <name type="common">Giant reed</name>
    <name type="synonym">Donax arundinaceus</name>
    <dbReference type="NCBI Taxonomy" id="35708"/>
    <lineage>
        <taxon>Eukaryota</taxon>
        <taxon>Viridiplantae</taxon>
        <taxon>Streptophyta</taxon>
        <taxon>Embryophyta</taxon>
        <taxon>Tracheophyta</taxon>
        <taxon>Spermatophyta</taxon>
        <taxon>Magnoliopsida</taxon>
        <taxon>Liliopsida</taxon>
        <taxon>Poales</taxon>
        <taxon>Poaceae</taxon>
        <taxon>PACMAD clade</taxon>
        <taxon>Arundinoideae</taxon>
        <taxon>Arundineae</taxon>
        <taxon>Arundo</taxon>
    </lineage>
</organism>
<evidence type="ECO:0000313" key="1">
    <source>
        <dbReference type="EMBL" id="JAE17964.1"/>
    </source>
</evidence>
<accession>A0A0A9G3A3</accession>
<name>A0A0A9G3A3_ARUDO</name>
<protein>
    <submittedName>
        <fullName evidence="1">Uncharacterized protein</fullName>
    </submittedName>
</protein>
<proteinExistence type="predicted"/>
<reference evidence="1" key="2">
    <citation type="journal article" date="2015" name="Data Brief">
        <title>Shoot transcriptome of the giant reed, Arundo donax.</title>
        <authorList>
            <person name="Barrero R.A."/>
            <person name="Guerrero F.D."/>
            <person name="Moolhuijzen P."/>
            <person name="Goolsby J.A."/>
            <person name="Tidwell J."/>
            <person name="Bellgard S.E."/>
            <person name="Bellgard M.I."/>
        </authorList>
    </citation>
    <scope>NUCLEOTIDE SEQUENCE</scope>
    <source>
        <tissue evidence="1">Shoot tissue taken approximately 20 cm above the soil surface</tissue>
    </source>
</reference>
<sequence>MRRGGGQREGERSWYL</sequence>
<reference evidence="1" key="1">
    <citation type="submission" date="2014-09" db="EMBL/GenBank/DDBJ databases">
        <authorList>
            <person name="Magalhaes I.L.F."/>
            <person name="Oliveira U."/>
            <person name="Santos F.R."/>
            <person name="Vidigal T.H.D.A."/>
            <person name="Brescovit A.D."/>
            <person name="Santos A.J."/>
        </authorList>
    </citation>
    <scope>NUCLEOTIDE SEQUENCE</scope>
    <source>
        <tissue evidence="1">Shoot tissue taken approximately 20 cm above the soil surface</tissue>
    </source>
</reference>
<dbReference type="EMBL" id="GBRH01179932">
    <property type="protein sequence ID" value="JAE17964.1"/>
    <property type="molecule type" value="Transcribed_RNA"/>
</dbReference>
<dbReference type="AlphaFoldDB" id="A0A0A9G3A3"/>